<keyword evidence="2" id="KW-1185">Reference proteome</keyword>
<dbReference type="RefSeq" id="WP_085199715.1">
    <property type="nucleotide sequence ID" value="NZ_JACKVI010000012.1"/>
</dbReference>
<dbReference type="AlphaFoldDB" id="A0A1X1UJC4"/>
<accession>A0A1X1UJC4</accession>
<protein>
    <recommendedName>
        <fullName evidence="3">DUF2652 domain-containing protein</fullName>
    </recommendedName>
</protein>
<dbReference type="STRING" id="1260918.AWC06_01520"/>
<proteinExistence type="predicted"/>
<dbReference type="Proteomes" id="UP000194000">
    <property type="component" value="Unassembled WGS sequence"/>
</dbReference>
<dbReference type="InterPro" id="IPR020503">
    <property type="entry name" value="Uncharacterised_Rv2561"/>
</dbReference>
<dbReference type="Pfam" id="PF10851">
    <property type="entry name" value="DUF2652"/>
    <property type="match status" value="1"/>
</dbReference>
<evidence type="ECO:0008006" key="3">
    <source>
        <dbReference type="Google" id="ProtNLM"/>
    </source>
</evidence>
<organism evidence="1 2">
    <name type="scientific">Mycobacterium fragae</name>
    <dbReference type="NCBI Taxonomy" id="1260918"/>
    <lineage>
        <taxon>Bacteria</taxon>
        <taxon>Bacillati</taxon>
        <taxon>Actinomycetota</taxon>
        <taxon>Actinomycetes</taxon>
        <taxon>Mycobacteriales</taxon>
        <taxon>Mycobacteriaceae</taxon>
        <taxon>Mycobacterium</taxon>
    </lineage>
</organism>
<evidence type="ECO:0000313" key="2">
    <source>
        <dbReference type="Proteomes" id="UP000194000"/>
    </source>
</evidence>
<dbReference type="Gene3D" id="3.30.70.1230">
    <property type="entry name" value="Nucleotide cyclase"/>
    <property type="match status" value="1"/>
</dbReference>
<dbReference type="EMBL" id="LQOW01000031">
    <property type="protein sequence ID" value="ORV56907.1"/>
    <property type="molecule type" value="Genomic_DNA"/>
</dbReference>
<dbReference type="OrthoDB" id="3815156at2"/>
<dbReference type="InterPro" id="IPR029787">
    <property type="entry name" value="Nucleotide_cyclase"/>
</dbReference>
<comment type="caution">
    <text evidence="1">The sequence shown here is derived from an EMBL/GenBank/DDBJ whole genome shotgun (WGS) entry which is preliminary data.</text>
</comment>
<gene>
    <name evidence="1" type="ORF">AWC06_01520</name>
</gene>
<reference evidence="1 2" key="1">
    <citation type="submission" date="2016-01" db="EMBL/GenBank/DDBJ databases">
        <title>The new phylogeny of the genus Mycobacterium.</title>
        <authorList>
            <person name="Tarcisio F."/>
            <person name="Conor M."/>
            <person name="Antonella G."/>
            <person name="Elisabetta G."/>
            <person name="Giulia F.S."/>
            <person name="Sara T."/>
            <person name="Anna F."/>
            <person name="Clotilde B."/>
            <person name="Roberto B."/>
            <person name="Veronica D.S."/>
            <person name="Fabio R."/>
            <person name="Monica P."/>
            <person name="Olivier J."/>
            <person name="Enrico T."/>
            <person name="Nicola S."/>
        </authorList>
    </citation>
    <scope>NUCLEOTIDE SEQUENCE [LARGE SCALE GENOMIC DNA]</scope>
    <source>
        <strain evidence="1 2">DSM 45731</strain>
    </source>
</reference>
<evidence type="ECO:0000313" key="1">
    <source>
        <dbReference type="EMBL" id="ORV56907.1"/>
    </source>
</evidence>
<sequence>MAIRRAVLLIADIGGYTNYMNWNRLHLVHAQLTVAGLLESVIDAAKGLKLAKLEGDAAFFWAPNGDAKVLVCERLSRMRQSFLARRERMKKEDPCDCASCAQLDKLSLKFVAHEGEVAEQRVKRHTELAGLDVILVHHMLKNQVPVAEYVLMTDVVKQCLDEPFGRRCMPLVHNFEGIGETPTYYIDLAASEVPVTVPEPSTSGRLAAKLKSELSALPFLLGIKEACAGFRNLGRGTPQVPPA</sequence>
<name>A0A1X1UJC4_9MYCO</name>